<keyword evidence="2" id="KW-0812">Transmembrane</keyword>
<gene>
    <name evidence="3" type="ORF">SAMN05444008_11281</name>
</gene>
<keyword evidence="4" id="KW-1185">Reference proteome</keyword>
<reference evidence="3 4" key="1">
    <citation type="submission" date="2016-11" db="EMBL/GenBank/DDBJ databases">
        <authorList>
            <person name="Jaros S."/>
            <person name="Januszkiewicz K."/>
            <person name="Wedrychowicz H."/>
        </authorList>
    </citation>
    <scope>NUCLEOTIDE SEQUENCE [LARGE SCALE GENOMIC DNA]</scope>
    <source>
        <strain evidence="3 4">DSM 26897</strain>
    </source>
</reference>
<accession>A0A1M5EKU3</accession>
<dbReference type="Proteomes" id="UP000184368">
    <property type="component" value="Unassembled WGS sequence"/>
</dbReference>
<evidence type="ECO:0000313" key="3">
    <source>
        <dbReference type="EMBL" id="SHF79652.1"/>
    </source>
</evidence>
<sequence>MSDQQKIVIGATIKTDGAAAQESVKSYRTQLREAREDLLRLQDQYGEFSKEAVAAAKKVASLNDALGDSSSLVDAFNPDKKFVAFGQAISGVAGGFSALQGAIALTGVESEELNKALLKVQAAMAISQGIDQVLDAMQGFKNLSAVIQSTTAYRKADTLATGLASKAQRLFGIEVVATSTSFKVLKGAIAATGIGLLVVAIGFAVEKLMAFTNRSKEAAEAQKQLKQAMQESESQALQAGLAFNNQLQKLDVARAKARGASDKELFNLEQRNYDERIRMMEKSVGKTADNEALLNSIQEERTNKEVARLQYETTQREKAQQKQREINDRAIADQKRRDEEMANQRKQAQQLNRQLADGNAVDAAGGGMASDLVKLQQDYDKQAQLLKDGGQSLIELDQWYFNAKGAIADKYRQEQEAKDIEANNARMERERSDNENTAALINDNYQKRLAAFDDFANMEGMSAQSKRQFLDTVEKQILADTSLNEAQKTALLAASSKARSNIDKTEYDTKAALVAATGDLLGQLSNIIGQQTKIGKALALAQIATDTALAVSALVKNSESNPTNAVTFGGAGALQFATGLVRILANIAKAKQILSSGNGTGGGLSTPNLKTGAIPTQAPLQPTLATAQTRLDNQSINDLGNRAIKAFVLEKDVTGAQERIREINRRSRL</sequence>
<name>A0A1M5EKU3_9BACT</name>
<feature type="transmembrane region" description="Helical" evidence="2">
    <location>
        <begin position="184"/>
        <end position="205"/>
    </location>
</feature>
<dbReference type="EMBL" id="FQUO01000012">
    <property type="protein sequence ID" value="SHF79652.1"/>
    <property type="molecule type" value="Genomic_DNA"/>
</dbReference>
<keyword evidence="2" id="KW-1133">Transmembrane helix</keyword>
<dbReference type="STRING" id="1302690.BUE76_04305"/>
<protein>
    <submittedName>
        <fullName evidence="3">Uncharacterized protein</fullName>
    </submittedName>
</protein>
<feature type="coiled-coil region" evidence="1">
    <location>
        <begin position="297"/>
        <end position="361"/>
    </location>
</feature>
<proteinExistence type="predicted"/>
<feature type="coiled-coil region" evidence="1">
    <location>
        <begin position="211"/>
        <end position="238"/>
    </location>
</feature>
<feature type="coiled-coil region" evidence="1">
    <location>
        <begin position="410"/>
        <end position="437"/>
    </location>
</feature>
<evidence type="ECO:0000256" key="2">
    <source>
        <dbReference type="SAM" id="Phobius"/>
    </source>
</evidence>
<dbReference type="RefSeq" id="WP_073044954.1">
    <property type="nucleotide sequence ID" value="NZ_FQUO01000012.1"/>
</dbReference>
<organism evidence="3 4">
    <name type="scientific">Cnuella takakiae</name>
    <dbReference type="NCBI Taxonomy" id="1302690"/>
    <lineage>
        <taxon>Bacteria</taxon>
        <taxon>Pseudomonadati</taxon>
        <taxon>Bacteroidota</taxon>
        <taxon>Chitinophagia</taxon>
        <taxon>Chitinophagales</taxon>
        <taxon>Chitinophagaceae</taxon>
        <taxon>Cnuella</taxon>
    </lineage>
</organism>
<dbReference type="OrthoDB" id="1414895at2"/>
<keyword evidence="2" id="KW-0472">Membrane</keyword>
<feature type="coiled-coil region" evidence="1">
    <location>
        <begin position="24"/>
        <end position="51"/>
    </location>
</feature>
<dbReference type="AlphaFoldDB" id="A0A1M5EKU3"/>
<keyword evidence="1" id="KW-0175">Coiled coil</keyword>
<evidence type="ECO:0000256" key="1">
    <source>
        <dbReference type="SAM" id="Coils"/>
    </source>
</evidence>
<evidence type="ECO:0000313" key="4">
    <source>
        <dbReference type="Proteomes" id="UP000184368"/>
    </source>
</evidence>